<dbReference type="InterPro" id="IPR050307">
    <property type="entry name" value="Sterol_Desaturase_Related"/>
</dbReference>
<dbReference type="GeneID" id="76152556"/>
<evidence type="ECO:0000313" key="9">
    <source>
        <dbReference type="Proteomes" id="UP001204833"/>
    </source>
</evidence>
<dbReference type="GO" id="GO:0016020">
    <property type="term" value="C:membrane"/>
    <property type="evidence" value="ECO:0007669"/>
    <property type="project" value="UniProtKB-SubCell"/>
</dbReference>
<name>A0AAD5FWS4_9ASCO</name>
<dbReference type="InterPro" id="IPR006694">
    <property type="entry name" value="Fatty_acid_hydroxylase"/>
</dbReference>
<feature type="region of interest" description="Disordered" evidence="5">
    <location>
        <begin position="315"/>
        <end position="348"/>
    </location>
</feature>
<accession>A0AAD5FWS4</accession>
<comment type="subcellular location">
    <subcellularLocation>
        <location evidence="1">Membrane</location>
    </subcellularLocation>
</comment>
<keyword evidence="4 6" id="KW-0472">Membrane</keyword>
<feature type="compositionally biased region" description="Basic and acidic residues" evidence="5">
    <location>
        <begin position="323"/>
        <end position="348"/>
    </location>
</feature>
<keyword evidence="9" id="KW-1185">Reference proteome</keyword>
<feature type="transmembrane region" description="Helical" evidence="6">
    <location>
        <begin position="139"/>
        <end position="160"/>
    </location>
</feature>
<dbReference type="Pfam" id="PF04116">
    <property type="entry name" value="FA_hydroxylase"/>
    <property type="match status" value="1"/>
</dbReference>
<feature type="transmembrane region" description="Helical" evidence="6">
    <location>
        <begin position="41"/>
        <end position="61"/>
    </location>
</feature>
<gene>
    <name evidence="8" type="ORF">KGF57_004512</name>
</gene>
<dbReference type="RefSeq" id="XP_051607049.1">
    <property type="nucleotide sequence ID" value="XM_051754030.1"/>
</dbReference>
<evidence type="ECO:0000259" key="7">
    <source>
        <dbReference type="Pfam" id="PF04116"/>
    </source>
</evidence>
<evidence type="ECO:0000256" key="1">
    <source>
        <dbReference type="ARBA" id="ARBA00004370"/>
    </source>
</evidence>
<dbReference type="GO" id="GO:0005506">
    <property type="term" value="F:iron ion binding"/>
    <property type="evidence" value="ECO:0007669"/>
    <property type="project" value="InterPro"/>
</dbReference>
<keyword evidence="3 6" id="KW-1133">Transmembrane helix</keyword>
<proteinExistence type="predicted"/>
<dbReference type="AlphaFoldDB" id="A0AAD5FWS4"/>
<evidence type="ECO:0000256" key="6">
    <source>
        <dbReference type="SAM" id="Phobius"/>
    </source>
</evidence>
<evidence type="ECO:0000256" key="3">
    <source>
        <dbReference type="ARBA" id="ARBA00022989"/>
    </source>
</evidence>
<dbReference type="EMBL" id="JAIHNG010000161">
    <property type="protein sequence ID" value="KAI5950002.1"/>
    <property type="molecule type" value="Genomic_DNA"/>
</dbReference>
<dbReference type="PANTHER" id="PTHR11863">
    <property type="entry name" value="STEROL DESATURASE"/>
    <property type="match status" value="1"/>
</dbReference>
<feature type="transmembrane region" description="Helical" evidence="6">
    <location>
        <begin position="89"/>
        <end position="110"/>
    </location>
</feature>
<dbReference type="Proteomes" id="UP001204833">
    <property type="component" value="Unassembled WGS sequence"/>
</dbReference>
<evidence type="ECO:0000313" key="8">
    <source>
        <dbReference type="EMBL" id="KAI5950002.1"/>
    </source>
</evidence>
<sequence>MNVLKVPQNFSSMLSESSYYGTNNFTLSRKPDLIPGIPDGITALMAPIIAYWSYSMFFHIIDVYELAEKYKIHPSEEEMKRNKVTMHEVIKDVIFQHIIQTAVGLVVFYFDPTPMTGYEYYTMWQIKHYYLPRFVPDSVVYYGYMYGWSLLRLCIAITIIDTWQFWLHRLMHVNKTLYRRFHSRHHRLYVPYAFGALYNDPLEGFLLDTLGTGVASITTGLSPRECIILYTFATLKTVDDHCGYKLPWDIFQIVFPNNSVYHDIHHQIWGIKNNFSQPFFTFWDYFNKTQYEFVEEYKELQNHITLEKYKEFLARKSRKGPKSKQEKKNLEEEVEVEVEKETETKKTI</sequence>
<feature type="domain" description="Fatty acid hydroxylase" evidence="7">
    <location>
        <begin position="154"/>
        <end position="289"/>
    </location>
</feature>
<evidence type="ECO:0000256" key="2">
    <source>
        <dbReference type="ARBA" id="ARBA00022692"/>
    </source>
</evidence>
<keyword evidence="2 6" id="KW-0812">Transmembrane</keyword>
<evidence type="ECO:0000256" key="4">
    <source>
        <dbReference type="ARBA" id="ARBA00023136"/>
    </source>
</evidence>
<reference evidence="8 9" key="1">
    <citation type="journal article" date="2022" name="DNA Res.">
        <title>Genome analysis of five recently described species of the CUG-Ser clade uncovers Candida theae as a new hybrid lineage with pathogenic potential in the Candida parapsilosis species complex.</title>
        <authorList>
            <person name="Mixao V."/>
            <person name="Del Olmo V."/>
            <person name="Hegedusova E."/>
            <person name="Saus E."/>
            <person name="Pryszcz L."/>
            <person name="Cillingova A."/>
            <person name="Nosek J."/>
            <person name="Gabaldon T."/>
        </authorList>
    </citation>
    <scope>NUCLEOTIDE SEQUENCE [LARGE SCALE GENOMIC DNA]</scope>
    <source>
        <strain evidence="8 9">CBS 12239</strain>
    </source>
</reference>
<evidence type="ECO:0000256" key="5">
    <source>
        <dbReference type="SAM" id="MobiDB-lite"/>
    </source>
</evidence>
<organism evidence="8 9">
    <name type="scientific">Candida theae</name>
    <dbReference type="NCBI Taxonomy" id="1198502"/>
    <lineage>
        <taxon>Eukaryota</taxon>
        <taxon>Fungi</taxon>
        <taxon>Dikarya</taxon>
        <taxon>Ascomycota</taxon>
        <taxon>Saccharomycotina</taxon>
        <taxon>Pichiomycetes</taxon>
        <taxon>Debaryomycetaceae</taxon>
        <taxon>Candida/Lodderomyces clade</taxon>
        <taxon>Candida</taxon>
    </lineage>
</organism>
<dbReference type="GO" id="GO:0016491">
    <property type="term" value="F:oxidoreductase activity"/>
    <property type="evidence" value="ECO:0007669"/>
    <property type="project" value="InterPro"/>
</dbReference>
<dbReference type="GO" id="GO:0008610">
    <property type="term" value="P:lipid biosynthetic process"/>
    <property type="evidence" value="ECO:0007669"/>
    <property type="project" value="InterPro"/>
</dbReference>
<comment type="caution">
    <text evidence="8">The sequence shown here is derived from an EMBL/GenBank/DDBJ whole genome shotgun (WGS) entry which is preliminary data.</text>
</comment>
<protein>
    <submittedName>
        <fullName evidence="8">SUR2</fullName>
    </submittedName>
</protein>